<feature type="domain" description="Response regulatory" evidence="6">
    <location>
        <begin position="2"/>
        <end position="119"/>
    </location>
</feature>
<dbReference type="AlphaFoldDB" id="A0A1H3V176"/>
<feature type="modified residue" description="4-aspartylphosphate" evidence="4">
    <location>
        <position position="54"/>
    </location>
</feature>
<organism evidence="7 8">
    <name type="scientific">Evansella caseinilytica</name>
    <dbReference type="NCBI Taxonomy" id="1503961"/>
    <lineage>
        <taxon>Bacteria</taxon>
        <taxon>Bacillati</taxon>
        <taxon>Bacillota</taxon>
        <taxon>Bacilli</taxon>
        <taxon>Bacillales</taxon>
        <taxon>Bacillaceae</taxon>
        <taxon>Evansella</taxon>
    </lineage>
</organism>
<evidence type="ECO:0000256" key="2">
    <source>
        <dbReference type="ARBA" id="ARBA00023125"/>
    </source>
</evidence>
<name>A0A1H3V176_9BACI</name>
<dbReference type="InterPro" id="IPR020449">
    <property type="entry name" value="Tscrpt_reg_AraC-type_HTH"/>
</dbReference>
<gene>
    <name evidence="7" type="ORF">SAMN05421736_1357</name>
</gene>
<sequence>MKALLVDDEFNVRDVIRALGHWQTYGITTVLEANNGKEAKRLIERESPEIIFTDVKMPEMSGIELIEWLDAISYPGKVILVTVCDDYSFMRKAIQYSSFDYLLKPIEAEALNKVLQAAVNAWENEEEERHNKESGIYEEVKSLRMNRVVTAACNREPFDACQIAACLPQADGYDLALLSFYQMHDSDSYIQLLAKELCDRKWGHAFAFLNDHRLCVVMTVQGKWLAVEEWISHHFNIPIRLVSVPLTSLEELPESFQSAQREMADQNFRSIHRLTNVDDAMRMHDIIAYVEKYYTEELSLERISNKFFLSREHISRKFKQEKGVTLSEYVTQLRIEQAKQWLIQTDEKVYSISIKLGYQDGSFFSKLFKKMVGMTPIEYRNLKKSSKAEKLKIYPFSSLRTRSIHK</sequence>
<proteinExistence type="predicted"/>
<evidence type="ECO:0000313" key="7">
    <source>
        <dbReference type="EMBL" id="SDZ68460.1"/>
    </source>
</evidence>
<evidence type="ECO:0000256" key="4">
    <source>
        <dbReference type="PROSITE-ProRule" id="PRU00169"/>
    </source>
</evidence>
<dbReference type="Pfam" id="PF12833">
    <property type="entry name" value="HTH_18"/>
    <property type="match status" value="1"/>
</dbReference>
<keyword evidence="2" id="KW-0238">DNA-binding</keyword>
<keyword evidence="1" id="KW-0805">Transcription regulation</keyword>
<keyword evidence="3" id="KW-0804">Transcription</keyword>
<dbReference type="InterPro" id="IPR018060">
    <property type="entry name" value="HTH_AraC"/>
</dbReference>
<dbReference type="SMART" id="SM00448">
    <property type="entry name" value="REC"/>
    <property type="match status" value="1"/>
</dbReference>
<feature type="domain" description="HTH araC/xylS-type" evidence="5">
    <location>
        <begin position="284"/>
        <end position="382"/>
    </location>
</feature>
<dbReference type="InterPro" id="IPR018062">
    <property type="entry name" value="HTH_AraC-typ_CS"/>
</dbReference>
<protein>
    <submittedName>
        <fullName evidence="7">Two-component system, response regulator YesN</fullName>
    </submittedName>
</protein>
<dbReference type="OrthoDB" id="342399at2"/>
<dbReference type="EMBL" id="FNPI01000035">
    <property type="protein sequence ID" value="SDZ68460.1"/>
    <property type="molecule type" value="Genomic_DNA"/>
</dbReference>
<dbReference type="STRING" id="1503961.SAMN05421736_1357"/>
<dbReference type="InterPro" id="IPR001789">
    <property type="entry name" value="Sig_transdc_resp-reg_receiver"/>
</dbReference>
<keyword evidence="4" id="KW-0597">Phosphoprotein</keyword>
<dbReference type="PROSITE" id="PS01124">
    <property type="entry name" value="HTH_ARAC_FAMILY_2"/>
    <property type="match status" value="1"/>
</dbReference>
<dbReference type="CDD" id="cd17536">
    <property type="entry name" value="REC_YesN-like"/>
    <property type="match status" value="1"/>
</dbReference>
<dbReference type="Proteomes" id="UP000198935">
    <property type="component" value="Unassembled WGS sequence"/>
</dbReference>
<accession>A0A1H3V176</accession>
<dbReference type="GO" id="GO:0043565">
    <property type="term" value="F:sequence-specific DNA binding"/>
    <property type="evidence" value="ECO:0007669"/>
    <property type="project" value="InterPro"/>
</dbReference>
<dbReference type="GO" id="GO:0000160">
    <property type="term" value="P:phosphorelay signal transduction system"/>
    <property type="evidence" value="ECO:0007669"/>
    <property type="project" value="InterPro"/>
</dbReference>
<evidence type="ECO:0000259" key="6">
    <source>
        <dbReference type="PROSITE" id="PS50110"/>
    </source>
</evidence>
<dbReference type="InterPro" id="IPR009057">
    <property type="entry name" value="Homeodomain-like_sf"/>
</dbReference>
<dbReference type="SMART" id="SM00342">
    <property type="entry name" value="HTH_ARAC"/>
    <property type="match status" value="1"/>
</dbReference>
<dbReference type="Pfam" id="PF00072">
    <property type="entry name" value="Response_reg"/>
    <property type="match status" value="1"/>
</dbReference>
<dbReference type="SUPFAM" id="SSF52172">
    <property type="entry name" value="CheY-like"/>
    <property type="match status" value="1"/>
</dbReference>
<dbReference type="PANTHER" id="PTHR43280">
    <property type="entry name" value="ARAC-FAMILY TRANSCRIPTIONAL REGULATOR"/>
    <property type="match status" value="1"/>
</dbReference>
<dbReference type="PROSITE" id="PS50110">
    <property type="entry name" value="RESPONSE_REGULATORY"/>
    <property type="match status" value="1"/>
</dbReference>
<reference evidence="8" key="1">
    <citation type="submission" date="2016-10" db="EMBL/GenBank/DDBJ databases">
        <authorList>
            <person name="Varghese N."/>
            <person name="Submissions S."/>
        </authorList>
    </citation>
    <scope>NUCLEOTIDE SEQUENCE [LARGE SCALE GENOMIC DNA]</scope>
    <source>
        <strain evidence="8">SP</strain>
    </source>
</reference>
<dbReference type="SUPFAM" id="SSF46689">
    <property type="entry name" value="Homeodomain-like"/>
    <property type="match status" value="2"/>
</dbReference>
<dbReference type="GO" id="GO:0003700">
    <property type="term" value="F:DNA-binding transcription factor activity"/>
    <property type="evidence" value="ECO:0007669"/>
    <property type="project" value="InterPro"/>
</dbReference>
<dbReference type="PROSITE" id="PS00041">
    <property type="entry name" value="HTH_ARAC_FAMILY_1"/>
    <property type="match status" value="1"/>
</dbReference>
<evidence type="ECO:0000259" key="5">
    <source>
        <dbReference type="PROSITE" id="PS01124"/>
    </source>
</evidence>
<evidence type="ECO:0000313" key="8">
    <source>
        <dbReference type="Proteomes" id="UP000198935"/>
    </source>
</evidence>
<dbReference type="InterPro" id="IPR011006">
    <property type="entry name" value="CheY-like_superfamily"/>
</dbReference>
<evidence type="ECO:0000256" key="1">
    <source>
        <dbReference type="ARBA" id="ARBA00023015"/>
    </source>
</evidence>
<dbReference type="PANTHER" id="PTHR43280:SF2">
    <property type="entry name" value="HTH-TYPE TRANSCRIPTIONAL REGULATOR EXSA"/>
    <property type="match status" value="1"/>
</dbReference>
<keyword evidence="8" id="KW-1185">Reference proteome</keyword>
<dbReference type="PRINTS" id="PR00032">
    <property type="entry name" value="HTHARAC"/>
</dbReference>
<dbReference type="Gene3D" id="3.40.50.2300">
    <property type="match status" value="1"/>
</dbReference>
<evidence type="ECO:0000256" key="3">
    <source>
        <dbReference type="ARBA" id="ARBA00023163"/>
    </source>
</evidence>
<dbReference type="Gene3D" id="1.10.10.60">
    <property type="entry name" value="Homeodomain-like"/>
    <property type="match status" value="2"/>
</dbReference>